<reference evidence="2" key="1">
    <citation type="submission" date="2022-10" db="EMBL/GenBank/DDBJ databases">
        <authorList>
            <person name="Chen Y."/>
            <person name="Dougan E. K."/>
            <person name="Chan C."/>
            <person name="Rhodes N."/>
            <person name="Thang M."/>
        </authorList>
    </citation>
    <scope>NUCLEOTIDE SEQUENCE</scope>
</reference>
<reference evidence="3 4" key="2">
    <citation type="submission" date="2024-05" db="EMBL/GenBank/DDBJ databases">
        <authorList>
            <person name="Chen Y."/>
            <person name="Shah S."/>
            <person name="Dougan E. K."/>
            <person name="Thang M."/>
            <person name="Chan C."/>
        </authorList>
    </citation>
    <scope>NUCLEOTIDE SEQUENCE [LARGE SCALE GENOMIC DNA]</scope>
</reference>
<proteinExistence type="predicted"/>
<dbReference type="EMBL" id="CAMXCT030006508">
    <property type="protein sequence ID" value="CAL4802248.1"/>
    <property type="molecule type" value="Genomic_DNA"/>
</dbReference>
<keyword evidence="4" id="KW-1185">Reference proteome</keyword>
<sequence>MAATACLLQHRTELQERGIELIELALLSSSPSLTSIGVIPTASRPDPIPPLIQRRETLRAAANQGMTERQFSPGAASSAYTKTIYRGFEEPEILTPSSLPATPTCDFDSPGYEDAEPETPALEVDDEGLYAWEEEQVRSGHPPSGLIDLRMLRAQQMGSALSFEQNTPTCETDEEEEEDMPPSSASAQQMVKTEEPDEDQPPAGSSKRTVLGQAKTEPALEIPKAEASESSAARPSQEVTGPEEELPPWQRRQRRRLEE</sequence>
<feature type="region of interest" description="Disordered" evidence="1">
    <location>
        <begin position="158"/>
        <end position="259"/>
    </location>
</feature>
<evidence type="ECO:0000256" key="1">
    <source>
        <dbReference type="SAM" id="MobiDB-lite"/>
    </source>
</evidence>
<dbReference type="EMBL" id="CAMXCT010006508">
    <property type="protein sequence ID" value="CAI4014936.1"/>
    <property type="molecule type" value="Genomic_DNA"/>
</dbReference>
<dbReference type="EMBL" id="CAMXCT020006508">
    <property type="protein sequence ID" value="CAL1168311.1"/>
    <property type="molecule type" value="Genomic_DNA"/>
</dbReference>
<dbReference type="Proteomes" id="UP001152797">
    <property type="component" value="Unassembled WGS sequence"/>
</dbReference>
<comment type="caution">
    <text evidence="2">The sequence shown here is derived from an EMBL/GenBank/DDBJ whole genome shotgun (WGS) entry which is preliminary data.</text>
</comment>
<feature type="compositionally biased region" description="Polar residues" evidence="1">
    <location>
        <begin position="158"/>
        <end position="170"/>
    </location>
</feature>
<evidence type="ECO:0000313" key="4">
    <source>
        <dbReference type="Proteomes" id="UP001152797"/>
    </source>
</evidence>
<protein>
    <submittedName>
        <fullName evidence="2">Uncharacterized protein</fullName>
    </submittedName>
</protein>
<evidence type="ECO:0000313" key="2">
    <source>
        <dbReference type="EMBL" id="CAI4014936.1"/>
    </source>
</evidence>
<feature type="region of interest" description="Disordered" evidence="1">
    <location>
        <begin position="94"/>
        <end position="118"/>
    </location>
</feature>
<feature type="compositionally biased region" description="Acidic residues" evidence="1">
    <location>
        <begin position="171"/>
        <end position="180"/>
    </location>
</feature>
<gene>
    <name evidence="2" type="ORF">C1SCF055_LOCUS39796</name>
</gene>
<dbReference type="AlphaFoldDB" id="A0A9P1GI96"/>
<evidence type="ECO:0000313" key="3">
    <source>
        <dbReference type="EMBL" id="CAL4802248.1"/>
    </source>
</evidence>
<name>A0A9P1GI96_9DINO</name>
<accession>A0A9P1GI96</accession>
<organism evidence="2">
    <name type="scientific">Cladocopium goreaui</name>
    <dbReference type="NCBI Taxonomy" id="2562237"/>
    <lineage>
        <taxon>Eukaryota</taxon>
        <taxon>Sar</taxon>
        <taxon>Alveolata</taxon>
        <taxon>Dinophyceae</taxon>
        <taxon>Suessiales</taxon>
        <taxon>Symbiodiniaceae</taxon>
        <taxon>Cladocopium</taxon>
    </lineage>
</organism>